<dbReference type="PATRIC" id="fig|261654.4.peg.2241"/>
<dbReference type="OrthoDB" id="3355140at2"/>
<proteinExistence type="predicted"/>
<dbReference type="EMBL" id="LT594323">
    <property type="protein sequence ID" value="SBT43104.1"/>
    <property type="molecule type" value="Genomic_DNA"/>
</dbReference>
<name>A0A1A8ZGY5_9ACTN</name>
<evidence type="ECO:0000313" key="1">
    <source>
        <dbReference type="EMBL" id="SBT43104.1"/>
    </source>
</evidence>
<evidence type="ECO:0000313" key="2">
    <source>
        <dbReference type="Proteomes" id="UP000199385"/>
    </source>
</evidence>
<dbReference type="AlphaFoldDB" id="A0A1A8ZGY5"/>
<keyword evidence="2" id="KW-1185">Reference proteome</keyword>
<sequence length="229" mass="25054">MSSAEKARRWRQILSGLRDELPGEWALRGTGLGTLLVREPVQWALAWIGYTGSPSRPAGWALAGVQPLVLPFPELVLTHGVRMDEAASGPATVDLLSDTAAADVRGFVLDTGLPKIDDWPPDRLAEVAERDFAQRPPKRYTFWHELPGWRVVTDAGSPTDPATQLAELWRERARTASAKAAAPLTAHAEFYDRLRQAWDGGGRGAALEFLTGQRDEGLAARKLDRVEAA</sequence>
<dbReference type="Proteomes" id="UP000199385">
    <property type="component" value="Chromosome I"/>
</dbReference>
<accession>A0A1A8ZGY5</accession>
<reference evidence="2" key="1">
    <citation type="submission" date="2016-06" db="EMBL/GenBank/DDBJ databases">
        <authorList>
            <person name="Varghese N."/>
            <person name="Submissions Spin"/>
        </authorList>
    </citation>
    <scope>NUCLEOTIDE SEQUENCE [LARGE SCALE GENOMIC DNA]</scope>
    <source>
        <strain evidence="2">DSM 44815</strain>
    </source>
</reference>
<protein>
    <submittedName>
        <fullName evidence="1">Uncharacterized protein</fullName>
    </submittedName>
</protein>
<organism evidence="1 2">
    <name type="scientific">Micromonospora auratinigra</name>
    <dbReference type="NCBI Taxonomy" id="261654"/>
    <lineage>
        <taxon>Bacteria</taxon>
        <taxon>Bacillati</taxon>
        <taxon>Actinomycetota</taxon>
        <taxon>Actinomycetes</taxon>
        <taxon>Micromonosporales</taxon>
        <taxon>Micromonosporaceae</taxon>
        <taxon>Micromonospora</taxon>
    </lineage>
</organism>
<gene>
    <name evidence="1" type="ORF">GA0070611_2200</name>
</gene>
<dbReference type="RefSeq" id="WP_091661945.1">
    <property type="nucleotide sequence ID" value="NZ_LT594323.1"/>
</dbReference>